<evidence type="ECO:0000256" key="7">
    <source>
        <dbReference type="ARBA" id="ARBA00033367"/>
    </source>
</evidence>
<evidence type="ECO:0000256" key="1">
    <source>
        <dbReference type="ARBA" id="ARBA00004914"/>
    </source>
</evidence>
<evidence type="ECO:0000256" key="8">
    <source>
        <dbReference type="RuleBase" id="RU362110"/>
    </source>
</evidence>
<keyword evidence="5 8" id="KW-0378">Hydrolase</keyword>
<evidence type="ECO:0000313" key="12">
    <source>
        <dbReference type="EMBL" id="SDJ32513.1"/>
    </source>
</evidence>
<dbReference type="GO" id="GO:0005737">
    <property type="term" value="C:cytoplasm"/>
    <property type="evidence" value="ECO:0007669"/>
    <property type="project" value="UniProtKB-SubCell"/>
</dbReference>
<dbReference type="Gene3D" id="2.60.120.560">
    <property type="entry name" value="Exo-inulinase, domain 1"/>
    <property type="match status" value="1"/>
</dbReference>
<comment type="subcellular location">
    <subcellularLocation>
        <location evidence="9">Cytoplasm</location>
    </subcellularLocation>
</comment>
<keyword evidence="13" id="KW-1185">Reference proteome</keyword>
<gene>
    <name evidence="12" type="ORF">SAMN04490247_1518</name>
</gene>
<dbReference type="InterPro" id="IPR001362">
    <property type="entry name" value="Glyco_hydro_32"/>
</dbReference>
<dbReference type="SUPFAM" id="SSF49899">
    <property type="entry name" value="Concanavalin A-like lectins/glucanases"/>
    <property type="match status" value="1"/>
</dbReference>
<dbReference type="AlphaFoldDB" id="A0A1G8STM4"/>
<dbReference type="Pfam" id="PF00251">
    <property type="entry name" value="Glyco_hydro_32N"/>
    <property type="match status" value="1"/>
</dbReference>
<comment type="pathway">
    <text evidence="1 9">Glycan biosynthesis; sucrose metabolism.</text>
</comment>
<comment type="function">
    <text evidence="9">Enables the bacterium to metabolize sucrose as a sole carbon source.</text>
</comment>
<dbReference type="UniPathway" id="UPA00238"/>
<evidence type="ECO:0000256" key="4">
    <source>
        <dbReference type="ARBA" id="ARBA00019623"/>
    </source>
</evidence>
<dbReference type="EC" id="3.2.1.26" evidence="3 8"/>
<dbReference type="CDD" id="cd18623">
    <property type="entry name" value="GH32_ScrB-like"/>
    <property type="match status" value="1"/>
</dbReference>
<organism evidence="12 13">
    <name type="scientific">Salimicrobium halophilum</name>
    <dbReference type="NCBI Taxonomy" id="86666"/>
    <lineage>
        <taxon>Bacteria</taxon>
        <taxon>Bacillati</taxon>
        <taxon>Bacillota</taxon>
        <taxon>Bacilli</taxon>
        <taxon>Bacillales</taxon>
        <taxon>Bacillaceae</taxon>
        <taxon>Salimicrobium</taxon>
    </lineage>
</organism>
<dbReference type="Proteomes" id="UP000199225">
    <property type="component" value="Unassembled WGS sequence"/>
</dbReference>
<name>A0A1G8STM4_9BACI</name>
<keyword evidence="9" id="KW-0119">Carbohydrate metabolism</keyword>
<evidence type="ECO:0000256" key="5">
    <source>
        <dbReference type="ARBA" id="ARBA00022801"/>
    </source>
</evidence>
<proteinExistence type="inferred from homology"/>
<dbReference type="RefSeq" id="WP_245688127.1">
    <property type="nucleotide sequence ID" value="NZ_FNEV01000004.1"/>
</dbReference>
<sequence>MEEQELRKAIRDEVHKQKETVENDPHRQAYHLMAPVGLINDPNGLIKWGEDYHLFFQWSPFQPGHGTKVWGHYHTKDFVNYTLEEPALVPTEWYDKDGCFSGSAVEEDGKLYLFYTGNTEENGDILEEYQTAAVSEDGNSFRKQGVLIEKPEGITPHFRDPKVWKEGDTWYMVVGAQTEDRRGAVLLYTSEDLQQWTYMKRLAEAGDEEGYMWECPDFFRLDGLDILLFSPQGIEPDDIHFHNVYQSGYVIGRTKGDRWERGDFHELDHGFEFYAPQTFEADGRRIMIGWMGVPDQYEEAHPTVANQWIHSWTIPRELTWNGERIVQTPIMETKAWRTSEIPVERTETIENDQREVEDVGGRVMEVAIDFEEIGDMWAIELYHEASLSYKKSRNLLTLSRPHPEDAEKTQFRHVQLDKPLKSLRMFFDYSSFEVFVNEGEEVFTSRIFADAALTDLAFTSLGTSTFHVKKWELAPIEIDSKL</sequence>
<evidence type="ECO:0000256" key="2">
    <source>
        <dbReference type="ARBA" id="ARBA00009902"/>
    </source>
</evidence>
<dbReference type="PANTHER" id="PTHR43101">
    <property type="entry name" value="BETA-FRUCTOSIDASE"/>
    <property type="match status" value="1"/>
</dbReference>
<comment type="catalytic activity">
    <reaction evidence="8">
        <text>Hydrolysis of terminal non-reducing beta-D-fructofuranoside residues in beta-D-fructofuranosides.</text>
        <dbReference type="EC" id="3.2.1.26"/>
    </reaction>
</comment>
<dbReference type="SUPFAM" id="SSF75005">
    <property type="entry name" value="Arabinanase/levansucrase/invertase"/>
    <property type="match status" value="1"/>
</dbReference>
<dbReference type="InterPro" id="IPR013148">
    <property type="entry name" value="Glyco_hydro_32_N"/>
</dbReference>
<dbReference type="SMART" id="SM00640">
    <property type="entry name" value="Glyco_32"/>
    <property type="match status" value="1"/>
</dbReference>
<feature type="domain" description="Glycosyl hydrolase family 32 C-terminal" evidence="11">
    <location>
        <begin position="348"/>
        <end position="465"/>
    </location>
</feature>
<evidence type="ECO:0000256" key="9">
    <source>
        <dbReference type="RuleBase" id="RU365015"/>
    </source>
</evidence>
<evidence type="ECO:0000313" key="13">
    <source>
        <dbReference type="Proteomes" id="UP000199225"/>
    </source>
</evidence>
<protein>
    <recommendedName>
        <fullName evidence="4 8">Sucrose-6-phosphate hydrolase</fullName>
        <ecNumber evidence="3 8">3.2.1.26</ecNumber>
    </recommendedName>
    <alternativeName>
        <fullName evidence="7 9">Invertase</fullName>
    </alternativeName>
</protein>
<keyword evidence="9" id="KW-0963">Cytoplasm</keyword>
<reference evidence="13" key="1">
    <citation type="submission" date="2016-10" db="EMBL/GenBank/DDBJ databases">
        <authorList>
            <person name="Varghese N."/>
            <person name="Submissions S."/>
        </authorList>
    </citation>
    <scope>NUCLEOTIDE SEQUENCE [LARGE SCALE GENOMIC DNA]</scope>
    <source>
        <strain evidence="13">DSM 4771</strain>
    </source>
</reference>
<dbReference type="Pfam" id="PF08244">
    <property type="entry name" value="Glyco_hydro_32C"/>
    <property type="match status" value="1"/>
</dbReference>
<dbReference type="EMBL" id="FNEV01000004">
    <property type="protein sequence ID" value="SDJ32513.1"/>
    <property type="molecule type" value="Genomic_DNA"/>
</dbReference>
<keyword evidence="6 8" id="KW-0326">Glycosidase</keyword>
<evidence type="ECO:0000259" key="10">
    <source>
        <dbReference type="Pfam" id="PF00251"/>
    </source>
</evidence>
<evidence type="ECO:0000256" key="6">
    <source>
        <dbReference type="ARBA" id="ARBA00023295"/>
    </source>
</evidence>
<dbReference type="GO" id="GO:0004564">
    <property type="term" value="F:beta-fructofuranosidase activity"/>
    <property type="evidence" value="ECO:0007669"/>
    <property type="project" value="UniProtKB-EC"/>
</dbReference>
<feature type="domain" description="Glycosyl hydrolase family 32 N-terminal" evidence="10">
    <location>
        <begin position="31"/>
        <end position="329"/>
    </location>
</feature>
<evidence type="ECO:0000256" key="3">
    <source>
        <dbReference type="ARBA" id="ARBA00012758"/>
    </source>
</evidence>
<dbReference type="InterPro" id="IPR013189">
    <property type="entry name" value="Glyco_hydro_32_C"/>
</dbReference>
<dbReference type="InterPro" id="IPR051214">
    <property type="entry name" value="GH32_Enzymes"/>
</dbReference>
<dbReference type="Gene3D" id="2.115.10.20">
    <property type="entry name" value="Glycosyl hydrolase domain, family 43"/>
    <property type="match status" value="1"/>
</dbReference>
<dbReference type="STRING" id="86666.SAMN04490247_1518"/>
<dbReference type="InterPro" id="IPR023296">
    <property type="entry name" value="Glyco_hydro_beta-prop_sf"/>
</dbReference>
<accession>A0A1G8STM4</accession>
<dbReference type="GO" id="GO:0005985">
    <property type="term" value="P:sucrose metabolic process"/>
    <property type="evidence" value="ECO:0007669"/>
    <property type="project" value="UniProtKB-UniPathway"/>
</dbReference>
<dbReference type="InterPro" id="IPR006232">
    <property type="entry name" value="Suc6P_hydrolase"/>
</dbReference>
<dbReference type="PANTHER" id="PTHR43101:SF1">
    <property type="entry name" value="BETA-FRUCTOSIDASE"/>
    <property type="match status" value="1"/>
</dbReference>
<comment type="similarity">
    <text evidence="2 8">Belongs to the glycosyl hydrolase 32 family.</text>
</comment>
<dbReference type="InterPro" id="IPR013320">
    <property type="entry name" value="ConA-like_dom_sf"/>
</dbReference>
<evidence type="ECO:0000259" key="11">
    <source>
        <dbReference type="Pfam" id="PF08244"/>
    </source>
</evidence>
<dbReference type="NCBIfam" id="TIGR01322">
    <property type="entry name" value="scrB_fam"/>
    <property type="match status" value="1"/>
</dbReference>